<dbReference type="PIRSF" id="PIRSF006232">
    <property type="entry name" value="Pirin"/>
    <property type="match status" value="1"/>
</dbReference>
<dbReference type="Pfam" id="PF02678">
    <property type="entry name" value="Pirin"/>
    <property type="match status" value="1"/>
</dbReference>
<dbReference type="InterPro" id="IPR011051">
    <property type="entry name" value="RmlC_Cupin_sf"/>
</dbReference>
<dbReference type="EMBL" id="BSOB01000005">
    <property type="protein sequence ID" value="GLQ91499.1"/>
    <property type="molecule type" value="Genomic_DNA"/>
</dbReference>
<dbReference type="CDD" id="cd02247">
    <property type="entry name" value="cupin_pirin_C"/>
    <property type="match status" value="1"/>
</dbReference>
<accession>A0ABQ5XII3</accession>
<dbReference type="Gene3D" id="2.60.120.10">
    <property type="entry name" value="Jelly Rolls"/>
    <property type="match status" value="1"/>
</dbReference>
<comment type="caution">
    <text evidence="4">The sequence shown here is derived from an EMBL/GenBank/DDBJ whole genome shotgun (WGS) entry which is preliminary data.</text>
</comment>
<name>A0ABQ5XII3_9GAMM</name>
<dbReference type="PANTHER" id="PTHR13903">
    <property type="entry name" value="PIRIN-RELATED"/>
    <property type="match status" value="1"/>
</dbReference>
<dbReference type="PANTHER" id="PTHR13903:SF8">
    <property type="entry name" value="PIRIN"/>
    <property type="match status" value="1"/>
</dbReference>
<dbReference type="SUPFAM" id="SSF51182">
    <property type="entry name" value="RmlC-like cupins"/>
    <property type="match status" value="1"/>
</dbReference>
<evidence type="ECO:0000259" key="3">
    <source>
        <dbReference type="Pfam" id="PF02678"/>
    </source>
</evidence>
<evidence type="ECO:0000256" key="2">
    <source>
        <dbReference type="RuleBase" id="RU003457"/>
    </source>
</evidence>
<keyword evidence="5" id="KW-1185">Reference proteome</keyword>
<dbReference type="InterPro" id="IPR003829">
    <property type="entry name" value="Pirin_N_dom"/>
</dbReference>
<organism evidence="4 5">
    <name type="scientific">Dyella acidisoli</name>
    <dbReference type="NCBI Taxonomy" id="1867834"/>
    <lineage>
        <taxon>Bacteria</taxon>
        <taxon>Pseudomonadati</taxon>
        <taxon>Pseudomonadota</taxon>
        <taxon>Gammaproteobacteria</taxon>
        <taxon>Lysobacterales</taxon>
        <taxon>Rhodanobacteraceae</taxon>
        <taxon>Dyella</taxon>
    </lineage>
</organism>
<dbReference type="InterPro" id="IPR012093">
    <property type="entry name" value="Pirin"/>
</dbReference>
<gene>
    <name evidence="4" type="ORF">GCM10007901_04490</name>
</gene>
<feature type="domain" description="Pirin N-terminal" evidence="3">
    <location>
        <begin position="41"/>
        <end position="112"/>
    </location>
</feature>
<evidence type="ECO:0000256" key="1">
    <source>
        <dbReference type="ARBA" id="ARBA00008416"/>
    </source>
</evidence>
<dbReference type="InterPro" id="IPR014710">
    <property type="entry name" value="RmlC-like_jellyroll"/>
</dbReference>
<evidence type="ECO:0000313" key="5">
    <source>
        <dbReference type="Proteomes" id="UP001156670"/>
    </source>
</evidence>
<sequence length="247" mass="26473">MPAIAALQRANHGKGFRAYGLRGMAALIDPFLGVDHAWMSEPTFPPHPHAGFSAVSYVFLDSETGILNQDSIGTHNLIQPGGLHWTAAGRGIVHEEVPAETGKTVHSLQIFVSLPREQQNMPPAALSLEPQEVPTLQMPGAKVRVPVGHFNNVHSPLQTPTTVDMLDISLDDGAALVIPVAAGHCTFVMPIFGAVDVDDQRFALDDLTLPVFQAQDAPRTIKLHAPQGHAKVMIFSGAPLLSTSTQR</sequence>
<dbReference type="Proteomes" id="UP001156670">
    <property type="component" value="Unassembled WGS sequence"/>
</dbReference>
<proteinExistence type="inferred from homology"/>
<comment type="similarity">
    <text evidence="1 2">Belongs to the pirin family.</text>
</comment>
<dbReference type="RefSeq" id="WP_284319269.1">
    <property type="nucleotide sequence ID" value="NZ_BSOB01000005.1"/>
</dbReference>
<protein>
    <submittedName>
        <fullName evidence="4">Quercetin 2,3-dioxygenase</fullName>
    </submittedName>
</protein>
<evidence type="ECO:0000313" key="4">
    <source>
        <dbReference type="EMBL" id="GLQ91499.1"/>
    </source>
</evidence>
<reference evidence="5" key="1">
    <citation type="journal article" date="2019" name="Int. J. Syst. Evol. Microbiol.">
        <title>The Global Catalogue of Microorganisms (GCM) 10K type strain sequencing project: providing services to taxonomists for standard genome sequencing and annotation.</title>
        <authorList>
            <consortium name="The Broad Institute Genomics Platform"/>
            <consortium name="The Broad Institute Genome Sequencing Center for Infectious Disease"/>
            <person name="Wu L."/>
            <person name="Ma J."/>
        </authorList>
    </citation>
    <scope>NUCLEOTIDE SEQUENCE [LARGE SCALE GENOMIC DNA]</scope>
    <source>
        <strain evidence="5">NBRC 111980</strain>
    </source>
</reference>